<comment type="caution">
    <text evidence="10">The sequence shown here is derived from an EMBL/GenBank/DDBJ whole genome shotgun (WGS) entry which is preliminary data.</text>
</comment>
<keyword evidence="3 8" id="KW-0732">Signal</keyword>
<dbReference type="SUPFAM" id="SSF90257">
    <property type="entry name" value="Myosin rod fragments"/>
    <property type="match status" value="1"/>
</dbReference>
<gene>
    <name evidence="10" type="ORF">GCM10007391_10980</name>
</gene>
<dbReference type="AlphaFoldDB" id="A0A918MWW8"/>
<dbReference type="SMART" id="SM00287">
    <property type="entry name" value="SH3b"/>
    <property type="match status" value="1"/>
</dbReference>
<dbReference type="Proteomes" id="UP000631300">
    <property type="component" value="Unassembled WGS sequence"/>
</dbReference>
<dbReference type="InterPro" id="IPR003646">
    <property type="entry name" value="SH3-like_bac-type"/>
</dbReference>
<evidence type="ECO:0000256" key="6">
    <source>
        <dbReference type="SAM" id="Coils"/>
    </source>
</evidence>
<evidence type="ECO:0000313" key="11">
    <source>
        <dbReference type="Proteomes" id="UP000631300"/>
    </source>
</evidence>
<evidence type="ECO:0000313" key="10">
    <source>
        <dbReference type="EMBL" id="GGW79961.1"/>
    </source>
</evidence>
<evidence type="ECO:0000256" key="4">
    <source>
        <dbReference type="ARBA" id="ARBA00022989"/>
    </source>
</evidence>
<organism evidence="10 11">
    <name type="scientific">Alteromonas halophila</name>
    <dbReference type="NCBI Taxonomy" id="516698"/>
    <lineage>
        <taxon>Bacteria</taxon>
        <taxon>Pseudomonadati</taxon>
        <taxon>Pseudomonadota</taxon>
        <taxon>Gammaproteobacteria</taxon>
        <taxon>Alteromonadales</taxon>
        <taxon>Alteromonadaceae</taxon>
        <taxon>Alteromonas/Salinimonas group</taxon>
        <taxon>Alteromonas</taxon>
    </lineage>
</organism>
<evidence type="ECO:0000259" key="9">
    <source>
        <dbReference type="PROSITE" id="PS51781"/>
    </source>
</evidence>
<keyword evidence="2 7" id="KW-0812">Transmembrane</keyword>
<keyword evidence="4 7" id="KW-1133">Transmembrane helix</keyword>
<dbReference type="InterPro" id="IPR016476">
    <property type="entry name" value="SH3_dom_pro"/>
</dbReference>
<name>A0A918MWW8_9ALTE</name>
<dbReference type="Gene3D" id="2.30.30.40">
    <property type="entry name" value="SH3 Domains"/>
    <property type="match status" value="1"/>
</dbReference>
<proteinExistence type="predicted"/>
<evidence type="ECO:0000256" key="7">
    <source>
        <dbReference type="SAM" id="Phobius"/>
    </source>
</evidence>
<dbReference type="Pfam" id="PF08239">
    <property type="entry name" value="SH3_3"/>
    <property type="match status" value="1"/>
</dbReference>
<dbReference type="EMBL" id="BMXP01000002">
    <property type="protein sequence ID" value="GGW79961.1"/>
    <property type="molecule type" value="Genomic_DNA"/>
</dbReference>
<keyword evidence="6" id="KW-0175">Coiled coil</keyword>
<evidence type="ECO:0000256" key="1">
    <source>
        <dbReference type="ARBA" id="ARBA00004167"/>
    </source>
</evidence>
<dbReference type="GO" id="GO:0016020">
    <property type="term" value="C:membrane"/>
    <property type="evidence" value="ECO:0007669"/>
    <property type="project" value="UniProtKB-SubCell"/>
</dbReference>
<dbReference type="PROSITE" id="PS51781">
    <property type="entry name" value="SH3B"/>
    <property type="match status" value="1"/>
</dbReference>
<feature type="transmembrane region" description="Helical" evidence="7">
    <location>
        <begin position="166"/>
        <end position="188"/>
    </location>
</feature>
<dbReference type="RefSeq" id="WP_189404182.1">
    <property type="nucleotide sequence ID" value="NZ_BMXP01000002.1"/>
</dbReference>
<dbReference type="PIRSF" id="PIRSF006158">
    <property type="entry name" value="UCP006158_SH3"/>
    <property type="match status" value="1"/>
</dbReference>
<reference evidence="10" key="1">
    <citation type="journal article" date="2014" name="Int. J. Syst. Evol. Microbiol.">
        <title>Complete genome sequence of Corynebacterium casei LMG S-19264T (=DSM 44701T), isolated from a smear-ripened cheese.</title>
        <authorList>
            <consortium name="US DOE Joint Genome Institute (JGI-PGF)"/>
            <person name="Walter F."/>
            <person name="Albersmeier A."/>
            <person name="Kalinowski J."/>
            <person name="Ruckert C."/>
        </authorList>
    </citation>
    <scope>NUCLEOTIDE SEQUENCE</scope>
    <source>
        <strain evidence="10">KCTC 22164</strain>
    </source>
</reference>
<accession>A0A918MWW8</accession>
<evidence type="ECO:0000256" key="5">
    <source>
        <dbReference type="ARBA" id="ARBA00023136"/>
    </source>
</evidence>
<dbReference type="NCBIfam" id="TIGR04211">
    <property type="entry name" value="SH3_and_anchor"/>
    <property type="match status" value="1"/>
</dbReference>
<feature type="domain" description="SH3b" evidence="9">
    <location>
        <begin position="27"/>
        <end position="93"/>
    </location>
</feature>
<evidence type="ECO:0000256" key="3">
    <source>
        <dbReference type="ARBA" id="ARBA00022729"/>
    </source>
</evidence>
<evidence type="ECO:0000256" key="8">
    <source>
        <dbReference type="SAM" id="SignalP"/>
    </source>
</evidence>
<keyword evidence="5 7" id="KW-0472">Membrane</keyword>
<protein>
    <submittedName>
        <fullName evidence="10">SH3 domain protein</fullName>
    </submittedName>
</protein>
<feature type="signal peptide" evidence="8">
    <location>
        <begin position="1"/>
        <end position="19"/>
    </location>
</feature>
<reference evidence="10" key="2">
    <citation type="submission" date="2020-09" db="EMBL/GenBank/DDBJ databases">
        <authorList>
            <person name="Sun Q."/>
            <person name="Kim S."/>
        </authorList>
    </citation>
    <scope>NUCLEOTIDE SEQUENCE</scope>
    <source>
        <strain evidence="10">KCTC 22164</strain>
    </source>
</reference>
<feature type="chain" id="PRO_5037065082" evidence="8">
    <location>
        <begin position="20"/>
        <end position="198"/>
    </location>
</feature>
<evidence type="ECO:0000256" key="2">
    <source>
        <dbReference type="ARBA" id="ARBA00022692"/>
    </source>
</evidence>
<sequence length="198" mass="22336">MIRSWLALTLFAFSLPLFAQLDSGDDAVTADHYIRDDLFVFMHTGPSREYRILGSINAGTAIEVLERDGEFTQITDEDERTGWVESRYVSDTLPVAKQLPRLSQQLADSQSALAEAESESARLRQQLNDSRQQIAELSTAVEEKDRKVSKLTTQVERADQDELVTWFTRGGMVAGAGILLGIIIAYLPKKRKRDNQWM</sequence>
<feature type="coiled-coil region" evidence="6">
    <location>
        <begin position="99"/>
        <end position="161"/>
    </location>
</feature>
<comment type="subcellular location">
    <subcellularLocation>
        <location evidence="1">Membrane</location>
        <topology evidence="1">Single-pass membrane protein</topology>
    </subcellularLocation>
</comment>
<keyword evidence="11" id="KW-1185">Reference proteome</keyword>